<dbReference type="Proteomes" id="UP000245468">
    <property type="component" value="Chromosome"/>
</dbReference>
<dbReference type="InterPro" id="IPR036162">
    <property type="entry name" value="Resolvase-like_N_sf"/>
</dbReference>
<dbReference type="RefSeq" id="WP_109323733.1">
    <property type="nucleotide sequence ID" value="NZ_CP029346.1"/>
</dbReference>
<sequence length="205" mass="23325">MKKLSILYVRTSSIDQNLDRQRVQEANFDKVIEDKISGAVALFERPGGKELFKLISMDLVGSVSFWQIDRCGRDLKGIVDFLHFMVERKIPVHFIEQGLSTLNHDGTENPISKMCIAMMSVIAEMNRNMIKSAQKEGIELAKLKGNVFLGRKHGTSEDPLKFLSKSKNRRAMELLKKNYKSVEISKITGLHINTITKVKKLMLVM</sequence>
<dbReference type="InterPro" id="IPR050639">
    <property type="entry name" value="SSR_resolvase"/>
</dbReference>
<dbReference type="OrthoDB" id="942413at2"/>
<keyword evidence="2" id="KW-0233">DNA recombination</keyword>
<evidence type="ECO:0000256" key="2">
    <source>
        <dbReference type="ARBA" id="ARBA00023172"/>
    </source>
</evidence>
<keyword evidence="5" id="KW-1185">Reference proteome</keyword>
<dbReference type="PANTHER" id="PTHR30461">
    <property type="entry name" value="DNA-INVERTASE FROM LAMBDOID PROPHAGE"/>
    <property type="match status" value="1"/>
</dbReference>
<dbReference type="PANTHER" id="PTHR30461:SF2">
    <property type="entry name" value="SERINE RECOMBINASE PINE-RELATED"/>
    <property type="match status" value="1"/>
</dbReference>
<dbReference type="CDD" id="cd03768">
    <property type="entry name" value="SR_ResInv"/>
    <property type="match status" value="1"/>
</dbReference>
<dbReference type="GO" id="GO:0003677">
    <property type="term" value="F:DNA binding"/>
    <property type="evidence" value="ECO:0007669"/>
    <property type="project" value="UniProtKB-KW"/>
</dbReference>
<dbReference type="GO" id="GO:0000150">
    <property type="term" value="F:DNA strand exchange activity"/>
    <property type="evidence" value="ECO:0007669"/>
    <property type="project" value="InterPro"/>
</dbReference>
<evidence type="ECO:0000259" key="3">
    <source>
        <dbReference type="PROSITE" id="PS51736"/>
    </source>
</evidence>
<dbReference type="Pfam" id="PF00239">
    <property type="entry name" value="Resolvase"/>
    <property type="match status" value="1"/>
</dbReference>
<name>A0A2S2DX03_9BACT</name>
<dbReference type="SUPFAM" id="SSF53041">
    <property type="entry name" value="Resolvase-like"/>
    <property type="match status" value="1"/>
</dbReference>
<proteinExistence type="predicted"/>
<evidence type="ECO:0000256" key="1">
    <source>
        <dbReference type="ARBA" id="ARBA00023125"/>
    </source>
</evidence>
<dbReference type="PROSITE" id="PS51736">
    <property type="entry name" value="RECOMBINASES_3"/>
    <property type="match status" value="1"/>
</dbReference>
<gene>
    <name evidence="4" type="ORF">HME7025_02080</name>
</gene>
<keyword evidence="1" id="KW-0238">DNA-binding</keyword>
<dbReference type="Gene3D" id="3.40.50.1390">
    <property type="entry name" value="Resolvase, N-terminal catalytic domain"/>
    <property type="match status" value="1"/>
</dbReference>
<organism evidence="4 5">
    <name type="scientific">Aquirufa nivalisilvae</name>
    <dbReference type="NCBI Taxonomy" id="2516557"/>
    <lineage>
        <taxon>Bacteria</taxon>
        <taxon>Pseudomonadati</taxon>
        <taxon>Bacteroidota</taxon>
        <taxon>Cytophagia</taxon>
        <taxon>Cytophagales</taxon>
        <taxon>Flectobacillaceae</taxon>
        <taxon>Aquirufa</taxon>
    </lineage>
</organism>
<protein>
    <recommendedName>
        <fullName evidence="3">Resolvase/invertase-type recombinase catalytic domain-containing protein</fullName>
    </recommendedName>
</protein>
<reference evidence="5" key="1">
    <citation type="submission" date="2018-05" db="EMBL/GenBank/DDBJ databases">
        <title>Pseudarcicella sp. HME7025 Genome sequencing and assembly.</title>
        <authorList>
            <person name="Kim H."/>
            <person name="Kang H."/>
            <person name="Joh K."/>
        </authorList>
    </citation>
    <scope>NUCLEOTIDE SEQUENCE [LARGE SCALE GENOMIC DNA]</scope>
    <source>
        <strain evidence="5">HME7025</strain>
    </source>
</reference>
<evidence type="ECO:0000313" key="4">
    <source>
        <dbReference type="EMBL" id="AWL09928.1"/>
    </source>
</evidence>
<dbReference type="InterPro" id="IPR006119">
    <property type="entry name" value="Resolv_N"/>
</dbReference>
<evidence type="ECO:0000313" key="5">
    <source>
        <dbReference type="Proteomes" id="UP000245468"/>
    </source>
</evidence>
<dbReference type="AlphaFoldDB" id="A0A2S2DX03"/>
<dbReference type="EMBL" id="CP029346">
    <property type="protein sequence ID" value="AWL09928.1"/>
    <property type="molecule type" value="Genomic_DNA"/>
</dbReference>
<accession>A0A2S2DX03</accession>
<dbReference type="KEGG" id="psez:HME7025_02080"/>
<dbReference type="SMART" id="SM00857">
    <property type="entry name" value="Resolvase"/>
    <property type="match status" value="1"/>
</dbReference>
<feature type="domain" description="Resolvase/invertase-type recombinase catalytic" evidence="3">
    <location>
        <begin position="4"/>
        <end position="145"/>
    </location>
</feature>